<organism evidence="1">
    <name type="scientific">Iconisemion striatum</name>
    <dbReference type="NCBI Taxonomy" id="60296"/>
    <lineage>
        <taxon>Eukaryota</taxon>
        <taxon>Metazoa</taxon>
        <taxon>Chordata</taxon>
        <taxon>Craniata</taxon>
        <taxon>Vertebrata</taxon>
        <taxon>Euteleostomi</taxon>
        <taxon>Actinopterygii</taxon>
        <taxon>Neopterygii</taxon>
        <taxon>Teleostei</taxon>
        <taxon>Neoteleostei</taxon>
        <taxon>Acanthomorphata</taxon>
        <taxon>Ovalentaria</taxon>
        <taxon>Atherinomorphae</taxon>
        <taxon>Cyprinodontiformes</taxon>
        <taxon>Nothobranchiidae</taxon>
        <taxon>Iconisemion</taxon>
    </lineage>
</organism>
<accession>A0A1A7XQJ9</accession>
<dbReference type="AlphaFoldDB" id="A0A1A7XQJ9"/>
<evidence type="ECO:0000313" key="1">
    <source>
        <dbReference type="EMBL" id="SBP20080.1"/>
    </source>
</evidence>
<keyword evidence="1" id="KW-0418">Kinase</keyword>
<protein>
    <submittedName>
        <fullName evidence="1">Calcium/calmodulin-dependent protein kinase kinase 1, alpha</fullName>
    </submittedName>
</protein>
<gene>
    <name evidence="1" type="primary">CAMKK1</name>
</gene>
<keyword evidence="1" id="KW-0808">Transferase</keyword>
<dbReference type="GO" id="GO:0016301">
    <property type="term" value="F:kinase activity"/>
    <property type="evidence" value="ECO:0007669"/>
    <property type="project" value="UniProtKB-KW"/>
</dbReference>
<name>A0A1A7XQJ9_9TELE</name>
<reference evidence="1" key="2">
    <citation type="submission" date="2016-06" db="EMBL/GenBank/DDBJ databases">
        <title>The genome of a short-lived fish provides insights into sex chromosome evolution and the genetic control of aging.</title>
        <authorList>
            <person name="Reichwald K."/>
            <person name="Felder M."/>
            <person name="Petzold A."/>
            <person name="Koch P."/>
            <person name="Groth M."/>
            <person name="Platzer M."/>
        </authorList>
    </citation>
    <scope>NUCLEOTIDE SEQUENCE</scope>
    <source>
        <tissue evidence="1">Brain</tissue>
    </source>
</reference>
<feature type="non-terminal residue" evidence="1">
    <location>
        <position position="42"/>
    </location>
</feature>
<dbReference type="EMBL" id="HADW01018680">
    <property type="protein sequence ID" value="SBP20080.1"/>
    <property type="molecule type" value="Transcribed_RNA"/>
</dbReference>
<reference evidence="1" key="1">
    <citation type="submission" date="2016-05" db="EMBL/GenBank/DDBJ databases">
        <authorList>
            <person name="Lavstsen T."/>
            <person name="Jespersen J.S."/>
        </authorList>
    </citation>
    <scope>NUCLEOTIDE SEQUENCE</scope>
    <source>
        <tissue evidence="1">Brain</tissue>
    </source>
</reference>
<proteinExistence type="predicted"/>
<sequence length="42" mass="4443">MSADTVCRAESDLEQNGELADMVAAMNMNRTTPPNGFRSGGP</sequence>